<gene>
    <name evidence="1" type="ORF">BJP34_14015</name>
</gene>
<dbReference type="AlphaFoldDB" id="A0A1D8TS91"/>
<dbReference type="Proteomes" id="UP000177870">
    <property type="component" value="Chromosome"/>
</dbReference>
<proteinExistence type="predicted"/>
<organism evidence="1 2">
    <name type="scientific">Moorena producens PAL-8-15-08-1</name>
    <dbReference type="NCBI Taxonomy" id="1458985"/>
    <lineage>
        <taxon>Bacteria</taxon>
        <taxon>Bacillati</taxon>
        <taxon>Cyanobacteriota</taxon>
        <taxon>Cyanophyceae</taxon>
        <taxon>Coleofasciculales</taxon>
        <taxon>Coleofasciculaceae</taxon>
        <taxon>Moorena</taxon>
    </lineage>
</organism>
<protein>
    <submittedName>
        <fullName evidence="1">Uncharacterized protein</fullName>
    </submittedName>
</protein>
<name>A0A1D8TS91_9CYAN</name>
<accession>A0A1D8TS91</accession>
<reference evidence="2" key="1">
    <citation type="submission" date="2016-10" db="EMBL/GenBank/DDBJ databases">
        <title>Comparative genomics uncovers the prolific and rare metabolic potential of the cyanobacterial genus Moorea.</title>
        <authorList>
            <person name="Leao T."/>
            <person name="Castelao G."/>
            <person name="Korobeynikov A."/>
            <person name="Monroe E.A."/>
            <person name="Podell S."/>
            <person name="Glukhov E."/>
            <person name="Allen E."/>
            <person name="Gerwick W.H."/>
            <person name="Gerwick L."/>
        </authorList>
    </citation>
    <scope>NUCLEOTIDE SEQUENCE [LARGE SCALE GENOMIC DNA]</scope>
    <source>
        <strain evidence="2">PAL-8-15-08-1</strain>
    </source>
</reference>
<sequence length="76" mass="8241">MLVVSQLLCLKIMKKNLQAMGHVCVPIALAVVATCTTSSDVQQSIKAIVPWLQVAAFSTTTVNQGLQAAKRLRQFK</sequence>
<dbReference type="EMBL" id="CP017599">
    <property type="protein sequence ID" value="AOX00423.1"/>
    <property type="molecule type" value="Genomic_DNA"/>
</dbReference>
<evidence type="ECO:0000313" key="1">
    <source>
        <dbReference type="EMBL" id="AOX00423.1"/>
    </source>
</evidence>
<dbReference type="KEGG" id="mpro:BJP34_14015"/>
<evidence type="ECO:0000313" key="2">
    <source>
        <dbReference type="Proteomes" id="UP000177870"/>
    </source>
</evidence>